<accession>A0A1L6TE88</accession>
<sequence>MLKKYSVLLVRKIPVIVILQLVITGSCYAVTPDSTFSFSSTSKDWQHTLLHIAIFVEFASAISGVVLVIVGLVKLRQNQANQGQQQNTMVGTSYLFIGALLLVVGSIIVVLSNSVNPVDGGVTKGIQDIMSSASSITTPTTVYDGIVVYLLIPFLQIVNIIGPVIGLITLCVGVHRLRYHTNPQMMSMHRRSPMATGFYFFVGSVLLAPFYLVQALSSSLFQTPELINKYCGGGEEGFLSYFGNLQGMQLLLLSSDGTPYCAQVSPTDVTDNLLKLTYIILFIVGFVSFLRGIFLLTKLGEHMGGAEASVSKVVAHILAGICAMNANVLIDIASSSYNLITGLSA</sequence>
<dbReference type="Proteomes" id="UP000029558">
    <property type="component" value="Chromosome"/>
</dbReference>
<dbReference type="EMBL" id="CP012508">
    <property type="protein sequence ID" value="ALB23764.1"/>
    <property type="molecule type" value="Genomic_DNA"/>
</dbReference>
<dbReference type="PROSITE" id="PS51257">
    <property type="entry name" value="PROKAR_LIPOPROTEIN"/>
    <property type="match status" value="1"/>
</dbReference>
<dbReference type="RefSeq" id="WP_027242629.1">
    <property type="nucleotide sequence ID" value="NZ_CP012508.1"/>
</dbReference>
<gene>
    <name evidence="1" type="primary">icmC</name>
    <name evidence="1" type="ORF">KU39_2588</name>
</gene>
<dbReference type="OrthoDB" id="5626713at2"/>
<evidence type="ECO:0000313" key="2">
    <source>
        <dbReference type="Proteomes" id="UP000029558"/>
    </source>
</evidence>
<organism evidence="1 2">
    <name type="scientific">Piscirickettsia salmonis</name>
    <dbReference type="NCBI Taxonomy" id="1238"/>
    <lineage>
        <taxon>Bacteria</taxon>
        <taxon>Pseudomonadati</taxon>
        <taxon>Pseudomonadota</taxon>
        <taxon>Gammaproteobacteria</taxon>
        <taxon>Thiotrichales</taxon>
        <taxon>Piscirickettsiaceae</taxon>
        <taxon>Piscirickettsia</taxon>
    </lineage>
</organism>
<proteinExistence type="predicted"/>
<dbReference type="AlphaFoldDB" id="A0A1L6TE88"/>
<protein>
    <submittedName>
        <fullName evidence="1">Type IV secretion system protein IcmC</fullName>
    </submittedName>
</protein>
<reference evidence="1 2" key="1">
    <citation type="journal article" date="2014" name="Genome Announc.">
        <title>Comparative Genome Analysis of Two Isolates of the Fish Pathogen Piscirickettsia salmonis from Different Hosts Reveals Major Differences in Virulence-Associated Secretion Systems.</title>
        <authorList>
            <person name="Bohle H."/>
            <person name="Henriquez P."/>
            <person name="Grothusen H."/>
            <person name="Navas E."/>
            <person name="Sandoval A."/>
            <person name="Bustamante F."/>
            <person name="Bustos P."/>
            <person name="Mancilla M."/>
        </authorList>
    </citation>
    <scope>NUCLEOTIDE SEQUENCE [LARGE SCALE GENOMIC DNA]</scope>
    <source>
        <strain evidence="2">B1-32597</strain>
    </source>
</reference>
<name>A0A1L6TE88_PISSA</name>
<evidence type="ECO:0000313" key="1">
    <source>
        <dbReference type="EMBL" id="ALB23764.1"/>
    </source>
</evidence>